<organism evidence="2 3">
    <name type="scientific">Stenotrophomonas koreensis</name>
    <dbReference type="NCBI Taxonomy" id="266128"/>
    <lineage>
        <taxon>Bacteria</taxon>
        <taxon>Pseudomonadati</taxon>
        <taxon>Pseudomonadota</taxon>
        <taxon>Gammaproteobacteria</taxon>
        <taxon>Lysobacterales</taxon>
        <taxon>Lysobacteraceae</taxon>
        <taxon>Stenotrophomonas</taxon>
    </lineage>
</organism>
<dbReference type="PROSITE" id="PS51257">
    <property type="entry name" value="PROKAR_LIPOPROTEIN"/>
    <property type="match status" value="1"/>
</dbReference>
<protein>
    <submittedName>
        <fullName evidence="2">DUF3261 domain-containing protein</fullName>
    </submittedName>
</protein>
<sequence>MQRMRLFLALALCLLLLAAGGCAGNGPRPGAAVALPPLRLAPSSLPAPLALQQALQFRLGSHQREMTALLESDADAVRLAVQAMGQTGVRLSWDGRQLQQQRAPWLPSQVRGERVLDDLQFAYWPEDAIAAALPAGWQLQVSADGRQLRHAGKTWLETRRQADGVLLLHNHVEGYQLLIQSQALGTGELP</sequence>
<keyword evidence="1" id="KW-0732">Signal</keyword>
<evidence type="ECO:0000313" key="3">
    <source>
        <dbReference type="Proteomes" id="UP000550609"/>
    </source>
</evidence>
<feature type="signal peptide" evidence="1">
    <location>
        <begin position="1"/>
        <end position="23"/>
    </location>
</feature>
<reference evidence="2 3" key="1">
    <citation type="submission" date="2020-08" db="EMBL/GenBank/DDBJ databases">
        <title>Stenotrophomonas sp. W1S232.</title>
        <authorList>
            <person name="Deng Y."/>
        </authorList>
    </citation>
    <scope>NUCLEOTIDE SEQUENCE [LARGE SCALE GENOMIC DNA]</scope>
    <source>
        <strain evidence="2 3">W1S232</strain>
    </source>
</reference>
<accession>A0A7W3YVN3</accession>
<name>A0A7W3YVN3_9GAMM</name>
<comment type="caution">
    <text evidence="2">The sequence shown here is derived from an EMBL/GenBank/DDBJ whole genome shotgun (WGS) entry which is preliminary data.</text>
</comment>
<evidence type="ECO:0000313" key="2">
    <source>
        <dbReference type="EMBL" id="MBB1117332.1"/>
    </source>
</evidence>
<evidence type="ECO:0000256" key="1">
    <source>
        <dbReference type="SAM" id="SignalP"/>
    </source>
</evidence>
<dbReference type="EMBL" id="JACIUV010000004">
    <property type="protein sequence ID" value="MBB1117332.1"/>
    <property type="molecule type" value="Genomic_DNA"/>
</dbReference>
<dbReference type="InterPro" id="IPR021675">
    <property type="entry name" value="DUF3261"/>
</dbReference>
<feature type="chain" id="PRO_5030774827" evidence="1">
    <location>
        <begin position="24"/>
        <end position="190"/>
    </location>
</feature>
<proteinExistence type="predicted"/>
<gene>
    <name evidence="2" type="ORF">H4O09_09765</name>
</gene>
<dbReference type="Pfam" id="PF11659">
    <property type="entry name" value="DUF3261"/>
    <property type="match status" value="1"/>
</dbReference>
<dbReference type="AlphaFoldDB" id="A0A7W3YVN3"/>
<dbReference type="Proteomes" id="UP000550609">
    <property type="component" value="Unassembled WGS sequence"/>
</dbReference>